<sequence length="149" mass="17223">MNEPIVRKMTLADLNQVKKIEEASFAIPWTMDIYTKELTENAFAHYYVIEINHQIIGFCGLWIVIDEAQITNIAISPDYRGRGYGEALFQYILNQTILHGAVQLSLEVRVTNLVAQRLYRKFGLTPAGIRKHYYTDNNEDALVMWVNLQ</sequence>
<proteinExistence type="inferred from homology"/>
<dbReference type="Gene3D" id="3.40.630.30">
    <property type="match status" value="1"/>
</dbReference>
<dbReference type="PANTHER" id="PTHR43420:SF44">
    <property type="entry name" value="ACETYLTRANSFERASE YPEA"/>
    <property type="match status" value="1"/>
</dbReference>
<dbReference type="GO" id="GO:0005737">
    <property type="term" value="C:cytoplasm"/>
    <property type="evidence" value="ECO:0007669"/>
    <property type="project" value="UniProtKB-SubCell"/>
</dbReference>
<keyword evidence="3 7" id="KW-0808">Transferase</keyword>
<dbReference type="PANTHER" id="PTHR43420">
    <property type="entry name" value="ACETYLTRANSFERASE"/>
    <property type="match status" value="1"/>
</dbReference>
<dbReference type="InterPro" id="IPR006464">
    <property type="entry name" value="AcTrfase_RimI/Ard1"/>
</dbReference>
<keyword evidence="7" id="KW-0689">Ribosomal protein</keyword>
<dbReference type="CDD" id="cd04301">
    <property type="entry name" value="NAT_SF"/>
    <property type="match status" value="1"/>
</dbReference>
<dbReference type="InterPro" id="IPR016181">
    <property type="entry name" value="Acyl_CoA_acyltransferase"/>
</dbReference>
<keyword evidence="4" id="KW-0012">Acyltransferase</keyword>
<evidence type="ECO:0000256" key="5">
    <source>
        <dbReference type="RuleBase" id="RU363094"/>
    </source>
</evidence>
<keyword evidence="8" id="KW-1185">Reference proteome</keyword>
<keyword evidence="7" id="KW-0687">Ribonucleoprotein</keyword>
<comment type="catalytic activity">
    <reaction evidence="5">
        <text>N-terminal L-alanyl-[ribosomal protein bS18] + acetyl-CoA = N-terminal N(alpha)-acetyl-L-alanyl-[ribosomal protein bS18] + CoA + H(+)</text>
        <dbReference type="Rhea" id="RHEA:43756"/>
        <dbReference type="Rhea" id="RHEA-COMP:10676"/>
        <dbReference type="Rhea" id="RHEA-COMP:10677"/>
        <dbReference type="ChEBI" id="CHEBI:15378"/>
        <dbReference type="ChEBI" id="CHEBI:57287"/>
        <dbReference type="ChEBI" id="CHEBI:57288"/>
        <dbReference type="ChEBI" id="CHEBI:64718"/>
        <dbReference type="ChEBI" id="CHEBI:83683"/>
        <dbReference type="EC" id="2.3.1.266"/>
    </reaction>
</comment>
<comment type="caution">
    <text evidence="7">The sequence shown here is derived from an EMBL/GenBank/DDBJ whole genome shotgun (WGS) entry which is preliminary data.</text>
</comment>
<dbReference type="OrthoDB" id="9794566at2"/>
<evidence type="ECO:0000313" key="7">
    <source>
        <dbReference type="EMBL" id="RBO91295.1"/>
    </source>
</evidence>
<evidence type="ECO:0000256" key="4">
    <source>
        <dbReference type="ARBA" id="ARBA00023315"/>
    </source>
</evidence>
<accession>A0A366DMZ7</accession>
<dbReference type="GO" id="GO:0008999">
    <property type="term" value="F:protein-N-terminal-alanine acetyltransferase activity"/>
    <property type="evidence" value="ECO:0007669"/>
    <property type="project" value="UniProtKB-EC"/>
</dbReference>
<dbReference type="NCBIfam" id="TIGR01575">
    <property type="entry name" value="rimI"/>
    <property type="match status" value="1"/>
</dbReference>
<dbReference type="PROSITE" id="PS51186">
    <property type="entry name" value="GNAT"/>
    <property type="match status" value="1"/>
</dbReference>
<evidence type="ECO:0000256" key="3">
    <source>
        <dbReference type="ARBA" id="ARBA00022679"/>
    </source>
</evidence>
<evidence type="ECO:0000259" key="6">
    <source>
        <dbReference type="PROSITE" id="PS51186"/>
    </source>
</evidence>
<dbReference type="EMBL" id="QNRI01000019">
    <property type="protein sequence ID" value="RBO91295.1"/>
    <property type="molecule type" value="Genomic_DNA"/>
</dbReference>
<dbReference type="InterPro" id="IPR050680">
    <property type="entry name" value="YpeA/RimI_acetyltransf"/>
</dbReference>
<protein>
    <recommendedName>
        <fullName evidence="5">[Ribosomal protein bS18]-alanine N-acetyltransferase</fullName>
        <ecNumber evidence="5">2.3.1.266</ecNumber>
    </recommendedName>
</protein>
<feature type="domain" description="N-acetyltransferase" evidence="6">
    <location>
        <begin position="4"/>
        <end position="149"/>
    </location>
</feature>
<comment type="function">
    <text evidence="5">Acetylates the N-terminal alanine of ribosomal protein bS18.</text>
</comment>
<keyword evidence="2 5" id="KW-0963">Cytoplasm</keyword>
<dbReference type="GO" id="GO:0005840">
    <property type="term" value="C:ribosome"/>
    <property type="evidence" value="ECO:0007669"/>
    <property type="project" value="UniProtKB-KW"/>
</dbReference>
<evidence type="ECO:0000256" key="2">
    <source>
        <dbReference type="ARBA" id="ARBA00022490"/>
    </source>
</evidence>
<gene>
    <name evidence="7" type="ORF">DES48_11920</name>
</gene>
<evidence type="ECO:0000256" key="1">
    <source>
        <dbReference type="ARBA" id="ARBA00005395"/>
    </source>
</evidence>
<dbReference type="SUPFAM" id="SSF55729">
    <property type="entry name" value="Acyl-CoA N-acyltransferases (Nat)"/>
    <property type="match status" value="1"/>
</dbReference>
<evidence type="ECO:0000313" key="8">
    <source>
        <dbReference type="Proteomes" id="UP000252254"/>
    </source>
</evidence>
<dbReference type="EC" id="2.3.1.266" evidence="5"/>
<dbReference type="STRING" id="200904.GCA_900168775_02186"/>
<comment type="subcellular location">
    <subcellularLocation>
        <location evidence="5">Cytoplasm</location>
    </subcellularLocation>
</comment>
<comment type="similarity">
    <text evidence="1 5">Belongs to the acetyltransferase family. RimI subfamily.</text>
</comment>
<reference evidence="7 8" key="1">
    <citation type="submission" date="2018-06" db="EMBL/GenBank/DDBJ databases">
        <title>Genomic Encyclopedia of Type Strains, Phase IV (KMG-IV): sequencing the most valuable type-strain genomes for metagenomic binning, comparative biology and taxonomic classification.</title>
        <authorList>
            <person name="Goeker M."/>
        </authorList>
    </citation>
    <scope>NUCLEOTIDE SEQUENCE [LARGE SCALE GENOMIC DNA]</scope>
    <source>
        <strain evidence="7 8">DSM 15140</strain>
    </source>
</reference>
<dbReference type="Pfam" id="PF00583">
    <property type="entry name" value="Acetyltransf_1"/>
    <property type="match status" value="1"/>
</dbReference>
<organism evidence="7 8">
    <name type="scientific">Paraliobacillus ryukyuensis</name>
    <dbReference type="NCBI Taxonomy" id="200904"/>
    <lineage>
        <taxon>Bacteria</taxon>
        <taxon>Bacillati</taxon>
        <taxon>Bacillota</taxon>
        <taxon>Bacilli</taxon>
        <taxon>Bacillales</taxon>
        <taxon>Bacillaceae</taxon>
        <taxon>Paraliobacillus</taxon>
    </lineage>
</organism>
<dbReference type="Proteomes" id="UP000252254">
    <property type="component" value="Unassembled WGS sequence"/>
</dbReference>
<dbReference type="RefSeq" id="WP_079709971.1">
    <property type="nucleotide sequence ID" value="NZ_BAABQN010000020.1"/>
</dbReference>
<name>A0A366DMZ7_9BACI</name>
<dbReference type="AlphaFoldDB" id="A0A366DMZ7"/>
<dbReference type="InterPro" id="IPR000182">
    <property type="entry name" value="GNAT_dom"/>
</dbReference>